<accession>A0A183BF82</accession>
<reference evidence="5" key="1">
    <citation type="submission" date="2016-06" db="UniProtKB">
        <authorList>
            <consortium name="WormBaseParasite"/>
        </authorList>
    </citation>
    <scope>IDENTIFICATION</scope>
</reference>
<dbReference type="GO" id="GO:0008270">
    <property type="term" value="F:zinc ion binding"/>
    <property type="evidence" value="ECO:0007669"/>
    <property type="project" value="UniProtKB-KW"/>
</dbReference>
<dbReference type="Gene3D" id="3.30.40.10">
    <property type="entry name" value="Zinc/RING finger domain, C3HC4 (zinc finger)"/>
    <property type="match status" value="1"/>
</dbReference>
<evidence type="ECO:0000313" key="5">
    <source>
        <dbReference type="WBParaSite" id="ECPE_0001791201-mRNA-1"/>
    </source>
</evidence>
<dbReference type="Pfam" id="PF00628">
    <property type="entry name" value="PHD"/>
    <property type="match status" value="1"/>
</dbReference>
<keyword evidence="3" id="KW-0862">Zinc</keyword>
<dbReference type="WBParaSite" id="ECPE_0001791201-mRNA-1">
    <property type="protein sequence ID" value="ECPE_0001791201-mRNA-1"/>
    <property type="gene ID" value="ECPE_0001791201"/>
</dbReference>
<dbReference type="InterPro" id="IPR019787">
    <property type="entry name" value="Znf_PHD-finger"/>
</dbReference>
<evidence type="ECO:0000256" key="3">
    <source>
        <dbReference type="ARBA" id="ARBA00022833"/>
    </source>
</evidence>
<keyword evidence="2" id="KW-0863">Zinc-finger</keyword>
<dbReference type="InterPro" id="IPR013083">
    <property type="entry name" value="Znf_RING/FYVE/PHD"/>
</dbReference>
<evidence type="ECO:0000259" key="4">
    <source>
        <dbReference type="Pfam" id="PF00628"/>
    </source>
</evidence>
<organism evidence="5">
    <name type="scientific">Echinostoma caproni</name>
    <dbReference type="NCBI Taxonomy" id="27848"/>
    <lineage>
        <taxon>Eukaryota</taxon>
        <taxon>Metazoa</taxon>
        <taxon>Spiralia</taxon>
        <taxon>Lophotrochozoa</taxon>
        <taxon>Platyhelminthes</taxon>
        <taxon>Trematoda</taxon>
        <taxon>Digenea</taxon>
        <taxon>Plagiorchiida</taxon>
        <taxon>Echinostomata</taxon>
        <taxon>Echinostomatoidea</taxon>
        <taxon>Echinostomatidae</taxon>
        <taxon>Echinostoma</taxon>
    </lineage>
</organism>
<dbReference type="InterPro" id="IPR011011">
    <property type="entry name" value="Znf_FYVE_PHD"/>
</dbReference>
<evidence type="ECO:0000256" key="2">
    <source>
        <dbReference type="ARBA" id="ARBA00022771"/>
    </source>
</evidence>
<evidence type="ECO:0000256" key="1">
    <source>
        <dbReference type="ARBA" id="ARBA00022723"/>
    </source>
</evidence>
<name>A0A183BF82_9TREM</name>
<feature type="domain" description="PHD-type" evidence="4">
    <location>
        <begin position="91"/>
        <end position="127"/>
    </location>
</feature>
<dbReference type="SUPFAM" id="SSF57903">
    <property type="entry name" value="FYVE/PHD zinc finger"/>
    <property type="match status" value="1"/>
</dbReference>
<protein>
    <submittedName>
        <fullName evidence="5">PHD-type domain-containing protein</fullName>
    </submittedName>
</protein>
<proteinExistence type="predicted"/>
<sequence length="148" mass="17693">LFISRECGTQSKALGKSMIAREIVLESFQRKEYRFISRTREFWETASNPWVTSRRQDRIPFCLQIEGETDQTHRSKHTCEHFTKGIACQKVCDRCQDWYHQRCSNLTKQDYQLPTKHEILKWTCTRCAHRAADPKLKEPVMRRTKKQN</sequence>
<dbReference type="AlphaFoldDB" id="A0A183BF82"/>
<keyword evidence="1" id="KW-0479">Metal-binding</keyword>